<protein>
    <submittedName>
        <fullName evidence="6">Uncharacterized protein</fullName>
    </submittedName>
</protein>
<dbReference type="Proteomes" id="UP000286045">
    <property type="component" value="Unassembled WGS sequence"/>
</dbReference>
<feature type="transmembrane region" description="Helical" evidence="5">
    <location>
        <begin position="47"/>
        <end position="69"/>
    </location>
</feature>
<dbReference type="GO" id="GO:0016020">
    <property type="term" value="C:membrane"/>
    <property type="evidence" value="ECO:0007669"/>
    <property type="project" value="UniProtKB-SubCell"/>
</dbReference>
<keyword evidence="7" id="KW-1185">Reference proteome</keyword>
<dbReference type="InterPro" id="IPR050475">
    <property type="entry name" value="Prenyltransferase_related"/>
</dbReference>
<evidence type="ECO:0000256" key="5">
    <source>
        <dbReference type="SAM" id="Phobius"/>
    </source>
</evidence>
<dbReference type="InterPro" id="IPR000537">
    <property type="entry name" value="UbiA_prenyltransferase"/>
</dbReference>
<dbReference type="PANTHER" id="PTHR42723:SF1">
    <property type="entry name" value="CHLOROPHYLL SYNTHASE, CHLOROPLASTIC"/>
    <property type="match status" value="1"/>
</dbReference>
<dbReference type="PANTHER" id="PTHR42723">
    <property type="entry name" value="CHLOROPHYLL SYNTHASE"/>
    <property type="match status" value="1"/>
</dbReference>
<evidence type="ECO:0000256" key="4">
    <source>
        <dbReference type="ARBA" id="ARBA00023136"/>
    </source>
</evidence>
<accession>A0A439D3N3</accession>
<dbReference type="EMBL" id="RYZI01000173">
    <property type="protein sequence ID" value="RWA09012.1"/>
    <property type="molecule type" value="Genomic_DNA"/>
</dbReference>
<reference evidence="6 7" key="1">
    <citation type="submission" date="2018-12" db="EMBL/GenBank/DDBJ databases">
        <title>Draft genome sequence of Xylaria grammica IHI A82.</title>
        <authorList>
            <person name="Buettner E."/>
            <person name="Kellner H."/>
        </authorList>
    </citation>
    <scope>NUCLEOTIDE SEQUENCE [LARGE SCALE GENOMIC DNA]</scope>
    <source>
        <strain evidence="6 7">IHI A82</strain>
    </source>
</reference>
<organism evidence="6 7">
    <name type="scientific">Xylaria grammica</name>
    <dbReference type="NCBI Taxonomy" id="363999"/>
    <lineage>
        <taxon>Eukaryota</taxon>
        <taxon>Fungi</taxon>
        <taxon>Dikarya</taxon>
        <taxon>Ascomycota</taxon>
        <taxon>Pezizomycotina</taxon>
        <taxon>Sordariomycetes</taxon>
        <taxon>Xylariomycetidae</taxon>
        <taxon>Xylariales</taxon>
        <taxon>Xylariaceae</taxon>
        <taxon>Xylaria</taxon>
    </lineage>
</organism>
<evidence type="ECO:0000313" key="7">
    <source>
        <dbReference type="Proteomes" id="UP000286045"/>
    </source>
</evidence>
<comment type="caution">
    <text evidence="6">The sequence shown here is derived from an EMBL/GenBank/DDBJ whole genome shotgun (WGS) entry which is preliminary data.</text>
</comment>
<feature type="transmembrane region" description="Helical" evidence="5">
    <location>
        <begin position="249"/>
        <end position="271"/>
    </location>
</feature>
<keyword evidence="3 5" id="KW-1133">Transmembrane helix</keyword>
<dbReference type="AlphaFoldDB" id="A0A439D3N3"/>
<dbReference type="CDD" id="cd13965">
    <property type="entry name" value="PT_UbiA_3"/>
    <property type="match status" value="1"/>
</dbReference>
<keyword evidence="4 5" id="KW-0472">Membrane</keyword>
<evidence type="ECO:0000313" key="6">
    <source>
        <dbReference type="EMBL" id="RWA09012.1"/>
    </source>
</evidence>
<evidence type="ECO:0000256" key="3">
    <source>
        <dbReference type="ARBA" id="ARBA00022989"/>
    </source>
</evidence>
<comment type="subcellular location">
    <subcellularLocation>
        <location evidence="1">Membrane</location>
        <topology evidence="1">Multi-pass membrane protein</topology>
    </subcellularLocation>
</comment>
<dbReference type="GO" id="GO:0016765">
    <property type="term" value="F:transferase activity, transferring alkyl or aryl (other than methyl) groups"/>
    <property type="evidence" value="ECO:0007669"/>
    <property type="project" value="InterPro"/>
</dbReference>
<dbReference type="Pfam" id="PF01040">
    <property type="entry name" value="UbiA"/>
    <property type="match status" value="1"/>
</dbReference>
<evidence type="ECO:0000256" key="1">
    <source>
        <dbReference type="ARBA" id="ARBA00004141"/>
    </source>
</evidence>
<proteinExistence type="predicted"/>
<evidence type="ECO:0000256" key="2">
    <source>
        <dbReference type="ARBA" id="ARBA00022692"/>
    </source>
</evidence>
<gene>
    <name evidence="6" type="ORF">EKO27_g6087</name>
</gene>
<keyword evidence="2 5" id="KW-0812">Transmembrane</keyword>
<feature type="transmembrane region" description="Helical" evidence="5">
    <location>
        <begin position="153"/>
        <end position="177"/>
    </location>
</feature>
<name>A0A439D3N3_9PEZI</name>
<sequence length="299" mass="33810">MNTTPKTSHSFLRNEVSMFWNLVKSNAEFSIPPFPIFTMASLLHRGAAWYEVVVGLVYTLIYAFFYLYLFELANQTARPESLIEDKINKPNRPLVAKSMTPQSAKFRYYVGLAAWFAYSYALGVHLWALFWFASIFVTYNLGLSAFGPTKDLFGALAMIAQLMPAGHIGGLNAPLGWHWTKVLVMWMFTTIGIQDLRDVPGDLAIGRRTTAILLGDVSARIYYSVSLIVFGYIYIFQRVLESRYDTSTLTVSAAIAALTAGIIFRLFVWRSIESDRVTYRCHTLLYILNVVAAVVCLRK</sequence>
<feature type="transmembrane region" description="Helical" evidence="5">
    <location>
        <begin position="221"/>
        <end position="237"/>
    </location>
</feature>